<dbReference type="GO" id="GO:0016491">
    <property type="term" value="F:oxidoreductase activity"/>
    <property type="evidence" value="ECO:0007669"/>
    <property type="project" value="TreeGrafter"/>
</dbReference>
<evidence type="ECO:0000256" key="1">
    <source>
        <dbReference type="ARBA" id="ARBA00006484"/>
    </source>
</evidence>
<dbReference type="PANTHER" id="PTHR43544:SF32">
    <property type="entry name" value="CHAIN DEHYDROGENASE, PUTATIVE (AFU_ORTHOLOGUE AFUA_5G01530)-RELATED"/>
    <property type="match status" value="1"/>
</dbReference>
<dbReference type="EMBL" id="JACBAG010001822">
    <property type="protein sequence ID" value="KAF7181106.1"/>
    <property type="molecule type" value="Genomic_DNA"/>
</dbReference>
<keyword evidence="5" id="KW-1185">Reference proteome</keyword>
<dbReference type="EMBL" id="JACBAE010001379">
    <property type="protein sequence ID" value="KAF7159496.1"/>
    <property type="molecule type" value="Genomic_DNA"/>
</dbReference>
<name>A0A8H6PR32_9EURO</name>
<dbReference type="PROSITE" id="PS00061">
    <property type="entry name" value="ADH_SHORT"/>
    <property type="match status" value="1"/>
</dbReference>
<dbReference type="GO" id="GO:0044550">
    <property type="term" value="P:secondary metabolite biosynthetic process"/>
    <property type="evidence" value="ECO:0007669"/>
    <property type="project" value="UniProtKB-ARBA"/>
</dbReference>
<dbReference type="Proteomes" id="UP000654922">
    <property type="component" value="Unassembled WGS sequence"/>
</dbReference>
<comment type="caution">
    <text evidence="3">The sequence shown here is derived from an EMBL/GenBank/DDBJ whole genome shotgun (WGS) entry which is preliminary data.</text>
</comment>
<keyword evidence="2" id="KW-0521">NADP</keyword>
<dbReference type="InterPro" id="IPR051468">
    <property type="entry name" value="Fungal_SecMetab_SDRs"/>
</dbReference>
<dbReference type="PRINTS" id="PR00081">
    <property type="entry name" value="GDHRDH"/>
</dbReference>
<dbReference type="InterPro" id="IPR002347">
    <property type="entry name" value="SDR_fam"/>
</dbReference>
<comment type="similarity">
    <text evidence="1">Belongs to the short-chain dehydrogenases/reductases (SDR) family.</text>
</comment>
<accession>A0A8H6PR32</accession>
<dbReference type="Gene3D" id="3.40.50.720">
    <property type="entry name" value="NAD(P)-binding Rossmann-like Domain"/>
    <property type="match status" value="1"/>
</dbReference>
<dbReference type="AlphaFoldDB" id="A0A8H6PR32"/>
<evidence type="ECO:0000313" key="4">
    <source>
        <dbReference type="EMBL" id="KAF7181106.1"/>
    </source>
</evidence>
<dbReference type="GO" id="GO:0005737">
    <property type="term" value="C:cytoplasm"/>
    <property type="evidence" value="ECO:0007669"/>
    <property type="project" value="TreeGrafter"/>
</dbReference>
<sequence length="248" mass="26420">MSLTPLSETVVLITGANQGLGYGCVKKLAAEQSNFRILVGSRDPIKGEAAVAQIPATASNTRVEVIQLDITSDESIAAAVSLVDSKYGRLDVLFNNAGIMFVNEQSVRAEFRSILETNTVSAACVTEAFIPLLRKAAVPRLLFMSSGLGSMTLATLPFSPYYDCDFKAYSASKAGLNMIGLLYAKKYRGEGFKVNLIDPGFRKTNLNGFNSTGGDPADGAVEACRLIADDSKDGQHGTFTATEGLTPW</sequence>
<evidence type="ECO:0000256" key="2">
    <source>
        <dbReference type="ARBA" id="ARBA00022857"/>
    </source>
</evidence>
<evidence type="ECO:0008006" key="7">
    <source>
        <dbReference type="Google" id="ProtNLM"/>
    </source>
</evidence>
<gene>
    <name evidence="3" type="ORF">CNMCM5623_004834</name>
    <name evidence="4" type="ORF">CNMCM7691_000235</name>
</gene>
<dbReference type="Pfam" id="PF00106">
    <property type="entry name" value="adh_short"/>
    <property type="match status" value="1"/>
</dbReference>
<dbReference type="OrthoDB" id="191139at2759"/>
<dbReference type="Proteomes" id="UP000641853">
    <property type="component" value="Unassembled WGS sequence"/>
</dbReference>
<dbReference type="InterPro" id="IPR020904">
    <property type="entry name" value="Sc_DH/Rdtase_CS"/>
</dbReference>
<protein>
    <recommendedName>
        <fullName evidence="7">Short chain dehydrogenase</fullName>
    </recommendedName>
</protein>
<evidence type="ECO:0000313" key="6">
    <source>
        <dbReference type="Proteomes" id="UP000654922"/>
    </source>
</evidence>
<proteinExistence type="inferred from homology"/>
<evidence type="ECO:0000313" key="3">
    <source>
        <dbReference type="EMBL" id="KAF7159496.1"/>
    </source>
</evidence>
<reference evidence="3" key="1">
    <citation type="submission" date="2020-06" db="EMBL/GenBank/DDBJ databases">
        <title>Draft genome sequences of strains closely related to Aspergillus parafelis and Aspergillus hiratsukae.</title>
        <authorList>
            <person name="Dos Santos R.A.C."/>
            <person name="Rivero-Menendez O."/>
            <person name="Steenwyk J.L."/>
            <person name="Mead M.E."/>
            <person name="Goldman G.H."/>
            <person name="Alastruey-Izquierdo A."/>
            <person name="Rokas A."/>
        </authorList>
    </citation>
    <scope>NUCLEOTIDE SEQUENCE</scope>
    <source>
        <strain evidence="3">CNM-CM5623</strain>
        <strain evidence="4">CNM-CM7691</strain>
    </source>
</reference>
<dbReference type="PANTHER" id="PTHR43544">
    <property type="entry name" value="SHORT-CHAIN DEHYDROGENASE/REDUCTASE"/>
    <property type="match status" value="1"/>
</dbReference>
<dbReference type="InterPro" id="IPR036291">
    <property type="entry name" value="NAD(P)-bd_dom_sf"/>
</dbReference>
<organism evidence="3 6">
    <name type="scientific">Aspergillus felis</name>
    <dbReference type="NCBI Taxonomy" id="1287682"/>
    <lineage>
        <taxon>Eukaryota</taxon>
        <taxon>Fungi</taxon>
        <taxon>Dikarya</taxon>
        <taxon>Ascomycota</taxon>
        <taxon>Pezizomycotina</taxon>
        <taxon>Eurotiomycetes</taxon>
        <taxon>Eurotiomycetidae</taxon>
        <taxon>Eurotiales</taxon>
        <taxon>Aspergillaceae</taxon>
        <taxon>Aspergillus</taxon>
        <taxon>Aspergillus subgen. Fumigati</taxon>
    </lineage>
</organism>
<dbReference type="SUPFAM" id="SSF51735">
    <property type="entry name" value="NAD(P)-binding Rossmann-fold domains"/>
    <property type="match status" value="1"/>
</dbReference>
<evidence type="ECO:0000313" key="5">
    <source>
        <dbReference type="Proteomes" id="UP000641853"/>
    </source>
</evidence>